<dbReference type="EMBL" id="CAJMWS010000886">
    <property type="protein sequence ID" value="CAE6467502.1"/>
    <property type="molecule type" value="Genomic_DNA"/>
</dbReference>
<proteinExistence type="predicted"/>
<dbReference type="AlphaFoldDB" id="A0A8H3BVG0"/>
<reference evidence="1" key="1">
    <citation type="submission" date="2021-01" db="EMBL/GenBank/DDBJ databases">
        <authorList>
            <person name="Kaushik A."/>
        </authorList>
    </citation>
    <scope>NUCLEOTIDE SEQUENCE</scope>
    <source>
        <strain evidence="1">AG1-1C</strain>
    </source>
</reference>
<sequence length="206" mass="23922">MDTNRRITHEPLPLARILDGRAADRRRPRWVGLTPPLNIQLCPPPIPEETQQWLAESAPHGPRCLITWSRKVSECADLLPRATEAPIIQSLERSWGMQPGSLNVDTTRNLIWLDRTMHHLFNRDFWALVRSLELLNAIQDFTLSQIGSAEKDRRKLLQIFPYEIRDYTFVQLKPCEEPYLCYDEHLQTFSTHRAPFLTLSPISCAQ</sequence>
<protein>
    <recommendedName>
        <fullName evidence="3">HNH nuclease domain-containing protein</fullName>
    </recommendedName>
</protein>
<accession>A0A8H3BVG0</accession>
<evidence type="ECO:0000313" key="1">
    <source>
        <dbReference type="EMBL" id="CAE6467502.1"/>
    </source>
</evidence>
<dbReference type="Proteomes" id="UP000663846">
    <property type="component" value="Unassembled WGS sequence"/>
</dbReference>
<evidence type="ECO:0000313" key="2">
    <source>
        <dbReference type="Proteomes" id="UP000663846"/>
    </source>
</evidence>
<organism evidence="1 2">
    <name type="scientific">Rhizoctonia solani</name>
    <dbReference type="NCBI Taxonomy" id="456999"/>
    <lineage>
        <taxon>Eukaryota</taxon>
        <taxon>Fungi</taxon>
        <taxon>Dikarya</taxon>
        <taxon>Basidiomycota</taxon>
        <taxon>Agaricomycotina</taxon>
        <taxon>Agaricomycetes</taxon>
        <taxon>Cantharellales</taxon>
        <taxon>Ceratobasidiaceae</taxon>
        <taxon>Rhizoctonia</taxon>
    </lineage>
</organism>
<evidence type="ECO:0008006" key="3">
    <source>
        <dbReference type="Google" id="ProtNLM"/>
    </source>
</evidence>
<gene>
    <name evidence="1" type="ORF">RDB_LOCUS169726</name>
</gene>
<name>A0A8H3BVG0_9AGAM</name>
<comment type="caution">
    <text evidence="1">The sequence shown here is derived from an EMBL/GenBank/DDBJ whole genome shotgun (WGS) entry which is preliminary data.</text>
</comment>